<dbReference type="InterPro" id="IPR038606">
    <property type="entry name" value="To_sf"/>
</dbReference>
<accession>A0A7R9HQ90</accession>
<organism evidence="1">
    <name type="scientific">Timema monikensis</name>
    <dbReference type="NCBI Taxonomy" id="170555"/>
    <lineage>
        <taxon>Eukaryota</taxon>
        <taxon>Metazoa</taxon>
        <taxon>Ecdysozoa</taxon>
        <taxon>Arthropoda</taxon>
        <taxon>Hexapoda</taxon>
        <taxon>Insecta</taxon>
        <taxon>Pterygota</taxon>
        <taxon>Neoptera</taxon>
        <taxon>Polyneoptera</taxon>
        <taxon>Phasmatodea</taxon>
        <taxon>Timematodea</taxon>
        <taxon>Timematoidea</taxon>
        <taxon>Timematidae</taxon>
        <taxon>Timema</taxon>
    </lineage>
</organism>
<dbReference type="InterPro" id="IPR010562">
    <property type="entry name" value="Haemolymph_juvenile_hormone-bd"/>
</dbReference>
<protein>
    <submittedName>
        <fullName evidence="1">Uncharacterized protein</fullName>
    </submittedName>
</protein>
<dbReference type="Pfam" id="PF06585">
    <property type="entry name" value="JHBP"/>
    <property type="match status" value="1"/>
</dbReference>
<dbReference type="Gene3D" id="3.15.10.30">
    <property type="entry name" value="Haemolymph juvenile hormone binding protein"/>
    <property type="match status" value="1"/>
</dbReference>
<gene>
    <name evidence="1" type="ORF">TMSB3V08_LOCUS7926</name>
</gene>
<name>A0A7R9HQ90_9NEOP</name>
<reference evidence="1" key="1">
    <citation type="submission" date="2020-11" db="EMBL/GenBank/DDBJ databases">
        <authorList>
            <person name="Tran Van P."/>
        </authorList>
    </citation>
    <scope>NUCLEOTIDE SEQUENCE</scope>
</reference>
<sequence length="206" mass="23391">MTTPSVSPLDPPAQGFVVAAFLQLDMQLLKPAFQYEGEVDETHFCESVHPLRDHEYIPVDLIQQVQRPLHVTGELAVRDDCRGYREDYVEAVNGDLGDGGYGYDGRGWPRGIYVEHDLGQTHQYQERHHHAVCRTRRHLSECLGFRTTGGKPPYLKICSRSDPKLNQCIMESVEILRPYLVTGTNCFSLLPEKLVTGTNCFYLLPE</sequence>
<dbReference type="AlphaFoldDB" id="A0A7R9HQ90"/>
<dbReference type="EMBL" id="OB794847">
    <property type="protein sequence ID" value="CAD7431184.1"/>
    <property type="molecule type" value="Genomic_DNA"/>
</dbReference>
<proteinExistence type="predicted"/>
<evidence type="ECO:0000313" key="1">
    <source>
        <dbReference type="EMBL" id="CAD7431184.1"/>
    </source>
</evidence>